<accession>A0A1D9G9A6</accession>
<gene>
    <name evidence="2" type="ORF">BJP36_34030</name>
</gene>
<reference evidence="2" key="1">
    <citation type="journal article" date="2017" name="Proc. Natl. Acad. Sci. U.S.A.">
        <title>Comparative genomics uncovers the prolific and distinctive metabolic potential of the cyanobacterial genus Moorea.</title>
        <authorList>
            <person name="Leao T."/>
            <person name="Castelao G."/>
            <person name="Korobeynikov A."/>
            <person name="Monroe E.A."/>
            <person name="Podell S."/>
            <person name="Glukhov E."/>
            <person name="Allen E.E."/>
            <person name="Gerwick W.H."/>
            <person name="Gerwick L."/>
        </authorList>
    </citation>
    <scope>NUCLEOTIDE SEQUENCE</scope>
    <source>
        <strain evidence="2">JHB</strain>
    </source>
</reference>
<dbReference type="AlphaFoldDB" id="A0A1D9G9A6"/>
<sequence>MLEIISIHKADEISQAKKTKNGIISGRMELTIKINELPTVKTVKNGWQEFNVDCDGTIFTIKVKPKVWKKITTANEMYSRWVAVITGKLGAKINKGFRVEQPGIQVFEKKPKAPKPDKAQLQAQSQEQLQPQPQAQSQEQLQEELQAQSQELAQSQEQLAQSQEQLDQSQEQLAQSQEQLDQSQEQLQGQSHEQLQQQLAQSNEQLQPQA</sequence>
<protein>
    <recommendedName>
        <fullName evidence="3">Fertility inhibition FinO-like protein</fullName>
    </recommendedName>
</protein>
<dbReference type="Proteomes" id="UP000176944">
    <property type="component" value="Chromosome"/>
</dbReference>
<evidence type="ECO:0000256" key="1">
    <source>
        <dbReference type="SAM" id="MobiDB-lite"/>
    </source>
</evidence>
<reference evidence="2" key="2">
    <citation type="submission" date="2022-10" db="EMBL/GenBank/DDBJ databases">
        <authorList>
            <person name="Ngo T.-E."/>
        </authorList>
    </citation>
    <scope>NUCLEOTIDE SEQUENCE</scope>
    <source>
        <strain evidence="2">JHB</strain>
    </source>
</reference>
<name>A0A1D9G9A6_MOOP1</name>
<feature type="region of interest" description="Disordered" evidence="1">
    <location>
        <begin position="110"/>
        <end position="210"/>
    </location>
</feature>
<feature type="compositionally biased region" description="Low complexity" evidence="1">
    <location>
        <begin position="119"/>
        <end position="210"/>
    </location>
</feature>
<dbReference type="EMBL" id="CP017708">
    <property type="protein sequence ID" value="AOY84207.2"/>
    <property type="molecule type" value="Genomic_DNA"/>
</dbReference>
<evidence type="ECO:0008006" key="3">
    <source>
        <dbReference type="Google" id="ProtNLM"/>
    </source>
</evidence>
<organism evidence="2">
    <name type="scientific">Moorena producens (strain JHB)</name>
    <dbReference type="NCBI Taxonomy" id="1454205"/>
    <lineage>
        <taxon>Bacteria</taxon>
        <taxon>Bacillati</taxon>
        <taxon>Cyanobacteriota</taxon>
        <taxon>Cyanophyceae</taxon>
        <taxon>Coleofasciculales</taxon>
        <taxon>Coleofasciculaceae</taxon>
        <taxon>Moorena</taxon>
    </lineage>
</organism>
<evidence type="ECO:0000313" key="2">
    <source>
        <dbReference type="EMBL" id="AOY84207.2"/>
    </source>
</evidence>
<proteinExistence type="predicted"/>